<sequence precursor="true">MSKIPAMRSLLIVVVTSLALASSAVAEVKVDRVPCPGDGQCVRLTNGTVEVLVATAIGPRIVRYGFPGGDNLLGWVPETSVKTDLGVWRPWGGHRLWIAPEHMPRSYSPDNDPVDVQVNGRTVTLTQTVEPRTGIQKILTVTLADTGTGVTVGHRLVNRSLWDVQVSPWGLTIMNTGGTIILPQEPYASHDDALLPVRAMTMWAYTDLSDPRWQIGPKFLRLRTDAARAGSQKVGIANRQGWAAYHRNGQLFVKRYDWQDTATYPDFGVNTEAYTAGAFVELETLGALVLLAPGAAATHEERWYLFKDVQQPPTDDALHATLAPHLSQTR</sequence>
<keyword evidence="3" id="KW-1185">Reference proteome</keyword>
<name>A0A143PQJ0_LUTPR</name>
<gene>
    <name evidence="2" type="ORF">LuPra_04125</name>
</gene>
<evidence type="ECO:0008006" key="4">
    <source>
        <dbReference type="Google" id="ProtNLM"/>
    </source>
</evidence>
<protein>
    <recommendedName>
        <fullName evidence="4">DUF4380 domain-containing protein</fullName>
    </recommendedName>
</protein>
<dbReference type="EMBL" id="CP015136">
    <property type="protein sequence ID" value="AMY10882.1"/>
    <property type="molecule type" value="Genomic_DNA"/>
</dbReference>
<evidence type="ECO:0000313" key="2">
    <source>
        <dbReference type="EMBL" id="AMY10882.1"/>
    </source>
</evidence>
<reference evidence="3" key="2">
    <citation type="submission" date="2016-04" db="EMBL/GenBank/DDBJ databases">
        <title>First Complete Genome Sequence of a Subdivision 6 Acidobacterium.</title>
        <authorList>
            <person name="Huang S."/>
            <person name="Vieira S."/>
            <person name="Bunk B."/>
            <person name="Riedel T."/>
            <person name="Sproeer C."/>
            <person name="Overmann J."/>
        </authorList>
    </citation>
    <scope>NUCLEOTIDE SEQUENCE [LARGE SCALE GENOMIC DNA]</scope>
    <source>
        <strain evidence="3">DSM 100886 HEG_-6_39</strain>
    </source>
</reference>
<reference evidence="2 3" key="1">
    <citation type="journal article" date="2016" name="Genome Announc.">
        <title>First Complete Genome Sequence of a Subdivision 6 Acidobacterium Strain.</title>
        <authorList>
            <person name="Huang S."/>
            <person name="Vieira S."/>
            <person name="Bunk B."/>
            <person name="Riedel T."/>
            <person name="Sproer C."/>
            <person name="Overmann J."/>
        </authorList>
    </citation>
    <scope>NUCLEOTIDE SEQUENCE [LARGE SCALE GENOMIC DNA]</scope>
    <source>
        <strain evidence="3">DSM 100886 HEG_-6_39</strain>
    </source>
</reference>
<evidence type="ECO:0000313" key="3">
    <source>
        <dbReference type="Proteomes" id="UP000076079"/>
    </source>
</evidence>
<proteinExistence type="predicted"/>
<accession>A0A143PQJ0</accession>
<dbReference type="KEGG" id="abac:LuPra_04125"/>
<dbReference type="STRING" id="1855912.LuPra_04125"/>
<keyword evidence="1" id="KW-0732">Signal</keyword>
<feature type="signal peptide" evidence="1">
    <location>
        <begin position="1"/>
        <end position="26"/>
    </location>
</feature>
<feature type="chain" id="PRO_5007511860" description="DUF4380 domain-containing protein" evidence="1">
    <location>
        <begin position="27"/>
        <end position="330"/>
    </location>
</feature>
<dbReference type="Proteomes" id="UP000076079">
    <property type="component" value="Chromosome"/>
</dbReference>
<evidence type="ECO:0000256" key="1">
    <source>
        <dbReference type="SAM" id="SignalP"/>
    </source>
</evidence>
<dbReference type="AlphaFoldDB" id="A0A143PQJ0"/>
<organism evidence="2 3">
    <name type="scientific">Luteitalea pratensis</name>
    <dbReference type="NCBI Taxonomy" id="1855912"/>
    <lineage>
        <taxon>Bacteria</taxon>
        <taxon>Pseudomonadati</taxon>
        <taxon>Acidobacteriota</taxon>
        <taxon>Vicinamibacteria</taxon>
        <taxon>Vicinamibacterales</taxon>
        <taxon>Vicinamibacteraceae</taxon>
        <taxon>Luteitalea</taxon>
    </lineage>
</organism>